<organism evidence="2 3">
    <name type="scientific">Pseudomonas triclosanedens</name>
    <dbReference type="NCBI Taxonomy" id="2961893"/>
    <lineage>
        <taxon>Bacteria</taxon>
        <taxon>Pseudomonadati</taxon>
        <taxon>Pseudomonadota</taxon>
        <taxon>Gammaproteobacteria</taxon>
        <taxon>Pseudomonadales</taxon>
        <taxon>Pseudomonadaceae</taxon>
        <taxon>Pseudomonas</taxon>
    </lineage>
</organism>
<keyword evidence="3" id="KW-1185">Reference proteome</keyword>
<gene>
    <name evidence="2" type="ORF">OU419_16970</name>
</gene>
<dbReference type="RefSeq" id="WP_254473638.1">
    <property type="nucleotide sequence ID" value="NZ_CP113432.1"/>
</dbReference>
<proteinExistence type="predicted"/>
<sequence length="109" mass="11955">MDKHDKSKAGEIPAAIKITGPARDIHFTDCGFSSDLRIAEIEGNEYGAPEQVRFTGIRQIPTEPAPVTVPAEQKKPWYRETSIQVIATVIGGVILIAITWALKHYGVNI</sequence>
<keyword evidence="1" id="KW-0812">Transmembrane</keyword>
<accession>A0ABY6ZRM0</accession>
<dbReference type="Proteomes" id="UP001163624">
    <property type="component" value="Chromosome"/>
</dbReference>
<dbReference type="EMBL" id="CP113432">
    <property type="protein sequence ID" value="WAI47468.1"/>
    <property type="molecule type" value="Genomic_DNA"/>
</dbReference>
<name>A0ABY6ZRM0_9PSED</name>
<keyword evidence="1" id="KW-0472">Membrane</keyword>
<evidence type="ECO:0000313" key="2">
    <source>
        <dbReference type="EMBL" id="WAI47468.1"/>
    </source>
</evidence>
<evidence type="ECO:0000313" key="3">
    <source>
        <dbReference type="Proteomes" id="UP001163624"/>
    </source>
</evidence>
<reference evidence="2" key="1">
    <citation type="submission" date="2022-11" db="EMBL/GenBank/DDBJ databases">
        <title>Pseudomonas triclosanedens sp. nov., a triclosan degrader isolated from activated sludge.</title>
        <authorList>
            <person name="Yin Y."/>
            <person name="Lu Z."/>
        </authorList>
    </citation>
    <scope>NUCLEOTIDE SEQUENCE</scope>
    <source>
        <strain evidence="2">ZM23</strain>
    </source>
</reference>
<protein>
    <submittedName>
        <fullName evidence="2">Uncharacterized protein</fullName>
    </submittedName>
</protein>
<keyword evidence="1" id="KW-1133">Transmembrane helix</keyword>
<evidence type="ECO:0000256" key="1">
    <source>
        <dbReference type="SAM" id="Phobius"/>
    </source>
</evidence>
<feature type="transmembrane region" description="Helical" evidence="1">
    <location>
        <begin position="83"/>
        <end position="102"/>
    </location>
</feature>